<dbReference type="Gene3D" id="3.40.50.720">
    <property type="entry name" value="NAD(P)-binding Rossmann-like Domain"/>
    <property type="match status" value="1"/>
</dbReference>
<gene>
    <name evidence="2" type="ORF">C1I63_03035</name>
</gene>
<name>A0A2T4UQX4_9MICO</name>
<organism evidence="2 3">
    <name type="scientific">Rathayibacter caricis DSM 15933</name>
    <dbReference type="NCBI Taxonomy" id="1328867"/>
    <lineage>
        <taxon>Bacteria</taxon>
        <taxon>Bacillati</taxon>
        <taxon>Actinomycetota</taxon>
        <taxon>Actinomycetes</taxon>
        <taxon>Micrococcales</taxon>
        <taxon>Microbacteriaceae</taxon>
        <taxon>Rathayibacter</taxon>
    </lineage>
</organism>
<evidence type="ECO:0000259" key="1">
    <source>
        <dbReference type="Pfam" id="PF05368"/>
    </source>
</evidence>
<evidence type="ECO:0000313" key="3">
    <source>
        <dbReference type="Proteomes" id="UP000241085"/>
    </source>
</evidence>
<dbReference type="RefSeq" id="WP_107573723.1">
    <property type="nucleotide sequence ID" value="NZ_PZPL01000001.1"/>
</dbReference>
<keyword evidence="3" id="KW-1185">Reference proteome</keyword>
<dbReference type="EMBL" id="PZPL01000001">
    <property type="protein sequence ID" value="PTL71913.1"/>
    <property type="molecule type" value="Genomic_DNA"/>
</dbReference>
<evidence type="ECO:0000313" key="2">
    <source>
        <dbReference type="EMBL" id="PTL71913.1"/>
    </source>
</evidence>
<sequence length="284" mass="29939">MTIAIIGATGSFGGDIINALLARGVDPPELLALGRNSNRLDELQSRGLRTAAIDISEETVAVTALTGVDTLLLISIGAPGEGLALRTAAVNAAKVAGVKHLVYTSALQASTTTFVLASEHAATEEVVIASGIPPTFVRVGWYTENLQQDFESARASEVIANSIGAGRLATAPRRDMAEAIAVVLTTPGQEGLTYELSGDVAWDYTEFAEAAKEVLGAPVRYDALTPEQEREMLTEAGLDEQTVSFIGMLNTGLREGTQASTTGDLARLIARPTTTLVQSLRNWR</sequence>
<dbReference type="PANTHER" id="PTHR47129:SF1">
    <property type="entry name" value="NMRA-LIKE DOMAIN-CONTAINING PROTEIN"/>
    <property type="match status" value="1"/>
</dbReference>
<dbReference type="SUPFAM" id="SSF51735">
    <property type="entry name" value="NAD(P)-binding Rossmann-fold domains"/>
    <property type="match status" value="1"/>
</dbReference>
<dbReference type="Proteomes" id="UP000241085">
    <property type="component" value="Unassembled WGS sequence"/>
</dbReference>
<dbReference type="InterPro" id="IPR036291">
    <property type="entry name" value="NAD(P)-bd_dom_sf"/>
</dbReference>
<dbReference type="Pfam" id="PF05368">
    <property type="entry name" value="NmrA"/>
    <property type="match status" value="1"/>
</dbReference>
<protein>
    <submittedName>
        <fullName evidence="2">NAD(P)-dependent oxidoreductase</fullName>
    </submittedName>
</protein>
<dbReference type="Gene3D" id="3.90.25.10">
    <property type="entry name" value="UDP-galactose 4-epimerase, domain 1"/>
    <property type="match status" value="1"/>
</dbReference>
<feature type="domain" description="NmrA-like" evidence="1">
    <location>
        <begin position="2"/>
        <end position="231"/>
    </location>
</feature>
<proteinExistence type="predicted"/>
<comment type="caution">
    <text evidence="2">The sequence shown here is derived from an EMBL/GenBank/DDBJ whole genome shotgun (WGS) entry which is preliminary data.</text>
</comment>
<dbReference type="AlphaFoldDB" id="A0A2T4UQX4"/>
<dbReference type="InterPro" id="IPR008030">
    <property type="entry name" value="NmrA-like"/>
</dbReference>
<accession>A0A2T4UQX4</accession>
<reference evidence="2 3" key="1">
    <citation type="submission" date="2018-03" db="EMBL/GenBank/DDBJ databases">
        <title>Bacteriophage NCPPB3778 and a type I-E CRISPR drive the evolution of the US Biological Select Agent, Rathayibacter toxicus.</title>
        <authorList>
            <person name="Davis E.W.II."/>
            <person name="Tabima J.F."/>
            <person name="Weisberg A.J."/>
            <person name="Dantas Lopes L."/>
            <person name="Wiseman M.S."/>
            <person name="Wiseman M.S."/>
            <person name="Pupko T."/>
            <person name="Belcher M.S."/>
            <person name="Sechler A.J."/>
            <person name="Tancos M.A."/>
            <person name="Schroeder B.K."/>
            <person name="Murray T.D."/>
            <person name="Luster D.G."/>
            <person name="Schneider W.L."/>
            <person name="Rogers E."/>
            <person name="Andreote F.D."/>
            <person name="Grunwald N.J."/>
            <person name="Putnam M.L."/>
            <person name="Chang J.H."/>
        </authorList>
    </citation>
    <scope>NUCLEOTIDE SEQUENCE [LARGE SCALE GENOMIC DNA]</scope>
    <source>
        <strain evidence="2 3">DSM 15933</strain>
    </source>
</reference>
<dbReference type="PANTHER" id="PTHR47129">
    <property type="entry name" value="QUINONE OXIDOREDUCTASE 2"/>
    <property type="match status" value="1"/>
</dbReference>
<dbReference type="InterPro" id="IPR052718">
    <property type="entry name" value="NmrA-type_oxidoreductase"/>
</dbReference>